<proteinExistence type="predicted"/>
<dbReference type="AlphaFoldDB" id="A0A1C3NVI6"/>
<reference evidence="2" key="1">
    <citation type="submission" date="2016-02" db="EMBL/GenBank/DDBJ databases">
        <authorList>
            <person name="Wibberg D."/>
        </authorList>
    </citation>
    <scope>NUCLEOTIDE SEQUENCE [LARGE SCALE GENOMIC DNA]</scope>
</reference>
<protein>
    <submittedName>
        <fullName evidence="1">Uncharacterized protein</fullName>
    </submittedName>
</protein>
<name>A0A1C3NVI6_9ACTN</name>
<dbReference type="Gene3D" id="3.30.830.10">
    <property type="entry name" value="Metalloenzyme, LuxS/M16 peptidase-like"/>
    <property type="match status" value="1"/>
</dbReference>
<evidence type="ECO:0000313" key="2">
    <source>
        <dbReference type="Proteomes" id="UP000199013"/>
    </source>
</evidence>
<evidence type="ECO:0000313" key="1">
    <source>
        <dbReference type="EMBL" id="SBW19428.1"/>
    </source>
</evidence>
<gene>
    <name evidence="1" type="ORF">FDG2_1372</name>
</gene>
<dbReference type="InterPro" id="IPR011249">
    <property type="entry name" value="Metalloenz_LuxS/M16"/>
</dbReference>
<dbReference type="EMBL" id="FLUV01000577">
    <property type="protein sequence ID" value="SBW19428.1"/>
    <property type="molecule type" value="Genomic_DNA"/>
</dbReference>
<keyword evidence="2" id="KW-1185">Reference proteome</keyword>
<dbReference type="GO" id="GO:0046872">
    <property type="term" value="F:metal ion binding"/>
    <property type="evidence" value="ECO:0007669"/>
    <property type="project" value="InterPro"/>
</dbReference>
<organism evidence="1 2">
    <name type="scientific">Candidatus Protofrankia californiensis</name>
    <dbReference type="NCBI Taxonomy" id="1839754"/>
    <lineage>
        <taxon>Bacteria</taxon>
        <taxon>Bacillati</taxon>
        <taxon>Actinomycetota</taxon>
        <taxon>Actinomycetes</taxon>
        <taxon>Frankiales</taxon>
        <taxon>Frankiaceae</taxon>
        <taxon>Protofrankia</taxon>
    </lineage>
</organism>
<sequence length="74" mass="7546">MQARIASGLLREADDALGRALAMATFELHRGRPELINELPALVGAVTSDGVQAAAAGLRAQGRAVLELHAGAAS</sequence>
<dbReference type="SUPFAM" id="SSF63411">
    <property type="entry name" value="LuxS/MPP-like metallohydrolase"/>
    <property type="match status" value="1"/>
</dbReference>
<dbReference type="Proteomes" id="UP000199013">
    <property type="component" value="Unassembled WGS sequence"/>
</dbReference>
<accession>A0A1C3NVI6</accession>